<dbReference type="HOGENOM" id="CLU_017878_0_2_9"/>
<dbReference type="NCBIfam" id="TIGR03597">
    <property type="entry name" value="GTPase_YqeH"/>
    <property type="match status" value="1"/>
</dbReference>
<dbReference type="InterPro" id="IPR030378">
    <property type="entry name" value="G_CP_dom"/>
</dbReference>
<organism evidence="2 3">
    <name type="scientific">Bacillus selenitireducens (strain ATCC 700615 / DSM 15326 / MLS10)</name>
    <dbReference type="NCBI Taxonomy" id="439292"/>
    <lineage>
        <taxon>Bacteria</taxon>
        <taxon>Bacillati</taxon>
        <taxon>Bacillota</taxon>
        <taxon>Bacilli</taxon>
        <taxon>Bacillales</taxon>
        <taxon>Bacillaceae</taxon>
        <taxon>Salisediminibacterium</taxon>
    </lineage>
</organism>
<dbReference type="InterPro" id="IPR006073">
    <property type="entry name" value="GTP-bd"/>
</dbReference>
<proteinExistence type="predicted"/>
<dbReference type="InterPro" id="IPR048422">
    <property type="entry name" value="NOA1/YqeH-like_C"/>
</dbReference>
<name>D6XWD2_BACIE</name>
<protein>
    <submittedName>
        <fullName evidence="2">Ribosome biogenesis GTPase YqeH</fullName>
        <ecNumber evidence="2">1.14.13.39</ecNumber>
    </submittedName>
</protein>
<dbReference type="SUPFAM" id="SSF52540">
    <property type="entry name" value="P-loop containing nucleoside triphosphate hydrolases"/>
    <property type="match status" value="1"/>
</dbReference>
<sequence length="373" mass="41615">MGSDREQEALICAGCGVTIQTEHKEATGYTPPSALEREVVICQRCYRLKHYNEVQDVSLTDDDFLRILNQLGARDGLVVKVVDIFDFDGSWLNGLQRYVGENPVLLIGNKVDLLPKSVKRPKVIHWMKRAAKEKGLKPVDVHLMSAETGEGVLEAADLIEEYRNGKDVFIAGSTNTGKSTFINRLLKEYGAADELMITTSNIPGTTLDMIDVPLDDGSSLYDTPGIINTHQMAHRVDRSTLKTILPRKEVKPKIFQLSEEQSIFFAGLGRIDFLKGDRQSFIVFMSNDLYIHRTKLEKADRLYETQLGDQLSPPSGSELDHFPPLKRKEWKVDAGKFDIVYSGLGWVTVDGPGAIVASYVPEGVEVSIRPSLF</sequence>
<dbReference type="CDD" id="cd01855">
    <property type="entry name" value="YqeH"/>
    <property type="match status" value="1"/>
</dbReference>
<dbReference type="PANTHER" id="PTHR46434">
    <property type="entry name" value="GENETIC INTERACTOR OF PROHIBITINS 3, MITOCHONDRIAL"/>
    <property type="match status" value="1"/>
</dbReference>
<accession>D6XWD2</accession>
<dbReference type="eggNOG" id="COG1161">
    <property type="taxonomic scope" value="Bacteria"/>
</dbReference>
<reference evidence="2" key="1">
    <citation type="submission" date="2009-10" db="EMBL/GenBank/DDBJ databases">
        <title>Complete sequence of Bacillus selenitireducens MLS10.</title>
        <authorList>
            <consortium name="US DOE Joint Genome Institute"/>
            <person name="Lucas S."/>
            <person name="Copeland A."/>
            <person name="Lapidus A."/>
            <person name="Glavina del Rio T."/>
            <person name="Dalin E."/>
            <person name="Tice H."/>
            <person name="Bruce D."/>
            <person name="Goodwin L."/>
            <person name="Pitluck S."/>
            <person name="Sims D."/>
            <person name="Brettin T."/>
            <person name="Detter J.C."/>
            <person name="Han C."/>
            <person name="Larimer F."/>
            <person name="Land M."/>
            <person name="Hauser L."/>
            <person name="Kyrpides N."/>
            <person name="Ovchinnikova G."/>
            <person name="Stolz J."/>
        </authorList>
    </citation>
    <scope>NUCLEOTIDE SEQUENCE [LARGE SCALE GENOMIC DNA]</scope>
    <source>
        <strain evidence="2">MLS10</strain>
    </source>
</reference>
<dbReference type="Gene3D" id="3.40.50.300">
    <property type="entry name" value="P-loop containing nucleotide triphosphate hydrolases"/>
    <property type="match status" value="1"/>
</dbReference>
<dbReference type="GO" id="GO:0005525">
    <property type="term" value="F:GTP binding"/>
    <property type="evidence" value="ECO:0007669"/>
    <property type="project" value="InterPro"/>
</dbReference>
<evidence type="ECO:0000259" key="1">
    <source>
        <dbReference type="PROSITE" id="PS51721"/>
    </source>
</evidence>
<dbReference type="PANTHER" id="PTHR46434:SF1">
    <property type="entry name" value="GENETIC INTERACTOR OF PROHIBITINS 3, MITOCHONDRIAL"/>
    <property type="match status" value="1"/>
</dbReference>
<dbReference type="GO" id="GO:0004517">
    <property type="term" value="F:nitric-oxide synthase activity"/>
    <property type="evidence" value="ECO:0007669"/>
    <property type="project" value="UniProtKB-EC"/>
</dbReference>
<dbReference type="InterPro" id="IPR050896">
    <property type="entry name" value="Mito_lipid_metab_GTPase"/>
</dbReference>
<evidence type="ECO:0000313" key="2">
    <source>
        <dbReference type="EMBL" id="ADH99886.1"/>
    </source>
</evidence>
<dbReference type="EMBL" id="CP001791">
    <property type="protein sequence ID" value="ADH99886.1"/>
    <property type="molecule type" value="Genomic_DNA"/>
</dbReference>
<keyword evidence="3" id="KW-1185">Reference proteome</keyword>
<feature type="domain" description="CP-type G" evidence="1">
    <location>
        <begin position="65"/>
        <end position="229"/>
    </location>
</feature>
<gene>
    <name evidence="2" type="ordered locus">Bsel_2384</name>
</gene>
<dbReference type="EC" id="1.14.13.39" evidence="2"/>
<dbReference type="OrthoDB" id="9773841at2"/>
<dbReference type="InterPro" id="IPR019988">
    <property type="entry name" value="GTP-bd_ribosome_bgen_YqeH"/>
</dbReference>
<dbReference type="Pfam" id="PF21516">
    <property type="entry name" value="YqeH-like_C"/>
    <property type="match status" value="1"/>
</dbReference>
<dbReference type="PROSITE" id="PS51721">
    <property type="entry name" value="G_CP"/>
    <property type="match status" value="1"/>
</dbReference>
<evidence type="ECO:0000313" key="3">
    <source>
        <dbReference type="Proteomes" id="UP000000271"/>
    </source>
</evidence>
<dbReference type="Proteomes" id="UP000000271">
    <property type="component" value="Chromosome"/>
</dbReference>
<dbReference type="KEGG" id="bse:Bsel_2384"/>
<keyword evidence="2" id="KW-0560">Oxidoreductase</keyword>
<dbReference type="RefSeq" id="WP_013173308.1">
    <property type="nucleotide sequence ID" value="NC_014219.1"/>
</dbReference>
<dbReference type="Pfam" id="PF01926">
    <property type="entry name" value="MMR_HSR1"/>
    <property type="match status" value="1"/>
</dbReference>
<dbReference type="STRING" id="439292.Bsel_2384"/>
<dbReference type="AlphaFoldDB" id="D6XWD2"/>
<dbReference type="InterPro" id="IPR027417">
    <property type="entry name" value="P-loop_NTPase"/>
</dbReference>